<dbReference type="InterPro" id="IPR011010">
    <property type="entry name" value="DNA_brk_join_enz"/>
</dbReference>
<dbReference type="InterPro" id="IPR013762">
    <property type="entry name" value="Integrase-like_cat_sf"/>
</dbReference>
<proteinExistence type="predicted"/>
<keyword evidence="1" id="KW-0233">DNA recombination</keyword>
<dbReference type="Proteomes" id="UP000584374">
    <property type="component" value="Unassembled WGS sequence"/>
</dbReference>
<name>A0A840QG02_9PSEU</name>
<comment type="caution">
    <text evidence="3">The sequence shown here is derived from an EMBL/GenBank/DDBJ whole genome shotgun (WGS) entry which is preliminary data.</text>
</comment>
<evidence type="ECO:0000256" key="2">
    <source>
        <dbReference type="SAM" id="MobiDB-lite"/>
    </source>
</evidence>
<keyword evidence="4" id="KW-1185">Reference proteome</keyword>
<evidence type="ECO:0000313" key="4">
    <source>
        <dbReference type="Proteomes" id="UP000584374"/>
    </source>
</evidence>
<dbReference type="GO" id="GO:0015074">
    <property type="term" value="P:DNA integration"/>
    <property type="evidence" value="ECO:0007669"/>
    <property type="project" value="InterPro"/>
</dbReference>
<dbReference type="EMBL" id="JACHIW010000001">
    <property type="protein sequence ID" value="MBB5156063.1"/>
    <property type="molecule type" value="Genomic_DNA"/>
</dbReference>
<dbReference type="GO" id="GO:0006310">
    <property type="term" value="P:DNA recombination"/>
    <property type="evidence" value="ECO:0007669"/>
    <property type="project" value="UniProtKB-KW"/>
</dbReference>
<gene>
    <name evidence="3" type="ORF">BJ970_003597</name>
</gene>
<protein>
    <submittedName>
        <fullName evidence="3">Integrase</fullName>
    </submittedName>
</protein>
<feature type="region of interest" description="Disordered" evidence="2">
    <location>
        <begin position="150"/>
        <end position="174"/>
    </location>
</feature>
<evidence type="ECO:0000256" key="1">
    <source>
        <dbReference type="ARBA" id="ARBA00023172"/>
    </source>
</evidence>
<dbReference type="SUPFAM" id="SSF56349">
    <property type="entry name" value="DNA breaking-rejoining enzymes"/>
    <property type="match status" value="1"/>
</dbReference>
<accession>A0A840QG02</accession>
<dbReference type="GO" id="GO:0003677">
    <property type="term" value="F:DNA binding"/>
    <property type="evidence" value="ECO:0007669"/>
    <property type="project" value="InterPro"/>
</dbReference>
<organism evidence="3 4">
    <name type="scientific">Saccharopolyspora phatthalungensis</name>
    <dbReference type="NCBI Taxonomy" id="664693"/>
    <lineage>
        <taxon>Bacteria</taxon>
        <taxon>Bacillati</taxon>
        <taxon>Actinomycetota</taxon>
        <taxon>Actinomycetes</taxon>
        <taxon>Pseudonocardiales</taxon>
        <taxon>Pseudonocardiaceae</taxon>
        <taxon>Saccharopolyspora</taxon>
    </lineage>
</organism>
<evidence type="ECO:0000313" key="3">
    <source>
        <dbReference type="EMBL" id="MBB5156063.1"/>
    </source>
</evidence>
<sequence length="174" mass="19489">MTLPPSIAVLYETLMDSHNDPFVFSTPDGHPLRRSNFRQRHWRPVWDGTNPDAPGADDHVPAILSWFTFHEGRHSHNTWMTEDGVPEVARRARLGQKMKGIARVYDHITPAMTNHLLGALEARWTASVAALTAAERAQLMLRFPCLREPTETTSGEHTQDQIAESSPNDQSAAS</sequence>
<dbReference type="Gene3D" id="1.10.443.10">
    <property type="entry name" value="Intergrase catalytic core"/>
    <property type="match status" value="1"/>
</dbReference>
<dbReference type="AlphaFoldDB" id="A0A840QG02"/>
<dbReference type="RefSeq" id="WP_312864298.1">
    <property type="nucleotide sequence ID" value="NZ_JACHIW010000001.1"/>
</dbReference>
<feature type="compositionally biased region" description="Polar residues" evidence="2">
    <location>
        <begin position="151"/>
        <end position="174"/>
    </location>
</feature>
<reference evidence="3 4" key="1">
    <citation type="submission" date="2020-08" db="EMBL/GenBank/DDBJ databases">
        <title>Sequencing the genomes of 1000 actinobacteria strains.</title>
        <authorList>
            <person name="Klenk H.-P."/>
        </authorList>
    </citation>
    <scope>NUCLEOTIDE SEQUENCE [LARGE SCALE GENOMIC DNA]</scope>
    <source>
        <strain evidence="3 4">DSM 45584</strain>
    </source>
</reference>